<dbReference type="GO" id="GO:0006355">
    <property type="term" value="P:regulation of DNA-templated transcription"/>
    <property type="evidence" value="ECO:0007669"/>
    <property type="project" value="InterPro"/>
</dbReference>
<dbReference type="Pfam" id="PF01352">
    <property type="entry name" value="KRAB"/>
    <property type="match status" value="1"/>
</dbReference>
<dbReference type="SUPFAM" id="SSF109640">
    <property type="entry name" value="KRAB domain (Kruppel-associated box)"/>
    <property type="match status" value="1"/>
</dbReference>
<evidence type="ECO:0000259" key="1">
    <source>
        <dbReference type="PROSITE" id="PS50805"/>
    </source>
</evidence>
<protein>
    <recommendedName>
        <fullName evidence="1">KRAB domain-containing protein</fullName>
    </recommendedName>
</protein>
<proteinExistence type="predicted"/>
<dbReference type="Ensembl" id="ENSCCNT00000018803.1">
    <property type="protein sequence ID" value="ENSCCNP00000014333.1"/>
    <property type="gene ID" value="ENSCCNG00000014826.1"/>
</dbReference>
<dbReference type="PROSITE" id="PS50805">
    <property type="entry name" value="KRAB"/>
    <property type="match status" value="1"/>
</dbReference>
<evidence type="ECO:0000313" key="2">
    <source>
        <dbReference type="Ensembl" id="ENSCCNP00000014333.1"/>
    </source>
</evidence>
<dbReference type="AlphaFoldDB" id="A0A8C0WWG3"/>
<dbReference type="Gene3D" id="6.10.140.140">
    <property type="match status" value="1"/>
</dbReference>
<name>A0A8C0WWG3_CASCN</name>
<organism evidence="2">
    <name type="scientific">Castor canadensis</name>
    <name type="common">American beaver</name>
    <dbReference type="NCBI Taxonomy" id="51338"/>
    <lineage>
        <taxon>Eukaryota</taxon>
        <taxon>Metazoa</taxon>
        <taxon>Chordata</taxon>
        <taxon>Craniata</taxon>
        <taxon>Vertebrata</taxon>
        <taxon>Euteleostomi</taxon>
        <taxon>Mammalia</taxon>
        <taxon>Eutheria</taxon>
        <taxon>Euarchontoglires</taxon>
        <taxon>Glires</taxon>
        <taxon>Rodentia</taxon>
        <taxon>Castorimorpha</taxon>
        <taxon>Castoridae</taxon>
        <taxon>Castor</taxon>
    </lineage>
</organism>
<dbReference type="SMART" id="SM00349">
    <property type="entry name" value="KRAB"/>
    <property type="match status" value="1"/>
</dbReference>
<dbReference type="InterPro" id="IPR001909">
    <property type="entry name" value="KRAB"/>
</dbReference>
<dbReference type="InterPro" id="IPR036051">
    <property type="entry name" value="KRAB_dom_sf"/>
</dbReference>
<accession>A0A8C0WWG3</accession>
<reference evidence="2" key="1">
    <citation type="submission" date="2023-09" db="UniProtKB">
        <authorList>
            <consortium name="Ensembl"/>
        </authorList>
    </citation>
    <scope>IDENTIFICATION</scope>
</reference>
<sequence length="71" mass="8409">MVSVTFDDQCVKFTLEERSLLNPSEKKLYRDVMVDTFKNMALVEKSEEDQTTEVVYKNPRRILRRLVVGRL</sequence>
<feature type="domain" description="KRAB" evidence="1">
    <location>
        <begin position="4"/>
        <end position="71"/>
    </location>
</feature>